<dbReference type="SUPFAM" id="SSF53098">
    <property type="entry name" value="Ribonuclease H-like"/>
    <property type="match status" value="1"/>
</dbReference>
<evidence type="ECO:0000313" key="12">
    <source>
        <dbReference type="Proteomes" id="UP001515480"/>
    </source>
</evidence>
<dbReference type="PROSITE" id="PS50918">
    <property type="entry name" value="WWE"/>
    <property type="match status" value="1"/>
</dbReference>
<dbReference type="GO" id="GO:0003677">
    <property type="term" value="F:DNA binding"/>
    <property type="evidence" value="ECO:0007669"/>
    <property type="project" value="UniProtKB-KW"/>
</dbReference>
<dbReference type="EMBL" id="JBGBPQ010000010">
    <property type="protein sequence ID" value="KAL1518906.1"/>
    <property type="molecule type" value="Genomic_DNA"/>
</dbReference>
<dbReference type="Proteomes" id="UP001515480">
    <property type="component" value="Unassembled WGS sequence"/>
</dbReference>
<feature type="compositionally biased region" description="Low complexity" evidence="9">
    <location>
        <begin position="119"/>
        <end position="132"/>
    </location>
</feature>
<dbReference type="GO" id="GO:0006297">
    <property type="term" value="P:nucleotide-excision repair, DNA gap filling"/>
    <property type="evidence" value="ECO:0007669"/>
    <property type="project" value="TreeGrafter"/>
</dbReference>
<evidence type="ECO:0000313" key="11">
    <source>
        <dbReference type="EMBL" id="KAL1518906.1"/>
    </source>
</evidence>
<dbReference type="EC" id="2.7.7.7" evidence="2"/>
<dbReference type="CDD" id="cd22671">
    <property type="entry name" value="FHA_APTX-like"/>
    <property type="match status" value="1"/>
</dbReference>
<dbReference type="PANTHER" id="PTHR10322">
    <property type="entry name" value="DNA POLYMERASE CATALYTIC SUBUNIT"/>
    <property type="match status" value="1"/>
</dbReference>
<feature type="region of interest" description="Disordered" evidence="9">
    <location>
        <begin position="263"/>
        <end position="370"/>
    </location>
</feature>
<dbReference type="GO" id="GO:0000166">
    <property type="term" value="F:nucleotide binding"/>
    <property type="evidence" value="ECO:0007669"/>
    <property type="project" value="InterPro"/>
</dbReference>
<accession>A0AB34JBG8</accession>
<reference evidence="11 12" key="1">
    <citation type="journal article" date="2024" name="Science">
        <title>Giant polyketide synthase enzymes in the biosynthesis of giant marine polyether toxins.</title>
        <authorList>
            <person name="Fallon T.R."/>
            <person name="Shende V.V."/>
            <person name="Wierzbicki I.H."/>
            <person name="Pendleton A.L."/>
            <person name="Watervoot N.F."/>
            <person name="Auber R.P."/>
            <person name="Gonzalez D.J."/>
            <person name="Wisecaver J.H."/>
            <person name="Moore B.S."/>
        </authorList>
    </citation>
    <scope>NUCLEOTIDE SEQUENCE [LARGE SCALE GENOMIC DNA]</scope>
    <source>
        <strain evidence="11 12">12B1</strain>
    </source>
</reference>
<keyword evidence="5" id="KW-0239">DNA-directed DNA polymerase</keyword>
<keyword evidence="6" id="KW-0238">DNA-binding</keyword>
<dbReference type="GO" id="GO:0006287">
    <property type="term" value="P:base-excision repair, gap-filling"/>
    <property type="evidence" value="ECO:0007669"/>
    <property type="project" value="TreeGrafter"/>
</dbReference>
<dbReference type="Gene3D" id="3.90.1600.10">
    <property type="entry name" value="Palm domain of DNA polymerase"/>
    <property type="match status" value="1"/>
</dbReference>
<feature type="compositionally biased region" description="Low complexity" evidence="9">
    <location>
        <begin position="1605"/>
        <end position="1618"/>
    </location>
</feature>
<name>A0AB34JBG8_PRYPA</name>
<dbReference type="Gene3D" id="1.10.287.690">
    <property type="entry name" value="Helix hairpin bin"/>
    <property type="match status" value="1"/>
</dbReference>
<dbReference type="GO" id="GO:0045004">
    <property type="term" value="P:DNA replication proofreading"/>
    <property type="evidence" value="ECO:0007669"/>
    <property type="project" value="TreeGrafter"/>
</dbReference>
<dbReference type="InterPro" id="IPR023211">
    <property type="entry name" value="DNA_pol_palm_dom_sf"/>
</dbReference>
<dbReference type="InterPro" id="IPR006133">
    <property type="entry name" value="DNA-dir_DNA_pol_B_exonuc"/>
</dbReference>
<dbReference type="Gene3D" id="2.60.200.20">
    <property type="match status" value="1"/>
</dbReference>
<dbReference type="InterPro" id="IPR036397">
    <property type="entry name" value="RNaseH_sf"/>
</dbReference>
<keyword evidence="4" id="KW-0548">Nucleotidyltransferase</keyword>
<evidence type="ECO:0000256" key="4">
    <source>
        <dbReference type="ARBA" id="ARBA00022695"/>
    </source>
</evidence>
<evidence type="ECO:0000259" key="10">
    <source>
        <dbReference type="PROSITE" id="PS50918"/>
    </source>
</evidence>
<evidence type="ECO:0000256" key="5">
    <source>
        <dbReference type="ARBA" id="ARBA00022932"/>
    </source>
</evidence>
<dbReference type="GO" id="GO:0008296">
    <property type="term" value="F:3'-5'-DNA exonuclease activity"/>
    <property type="evidence" value="ECO:0007669"/>
    <property type="project" value="TreeGrafter"/>
</dbReference>
<keyword evidence="3" id="KW-0808">Transferase</keyword>
<dbReference type="Pfam" id="PF00136">
    <property type="entry name" value="DNA_pol_B"/>
    <property type="match status" value="1"/>
</dbReference>
<sequence>MATLRLLEPSPSSESPGVLRTVALPAGPTTIGRDLLGIHDKRLSRSQLRVEVLPSGEIAVTRLGANDSFVEAPGAPPGVLPKGKAHVLAQGAIVWLTRDPAAAAYRHPISITRTRAEDAPSAQPSALAASSARNDGSADGQGTLPAGGTSAEPARRGVWEVLLAGSFQQYESEEVQSALEAALHRGEPRLEVEVRGQPYVIEFGPPARQLLKSDATRTRPVRRRACDPPLTAAPPHASPDIAPPAAAAAACMESGSCDHHGATAGAARGGAAEGSCSNPPTATEVRAEEGGAGGADDAPPTRPRHKRPRTAAGGGPLSSASEGCGHAEGSHDEGRSGGVRSGGGTSGAGSGGAAAGREGVTDAAGEGAAEGELEAQVRALRARGEAISPHIFDGEADVDAELRFLLRETSAEDCAAALPRYEEALRAAAGTREEARLRFCAAIVAERAAGGAAPLGGGGEVAPPRVGEAERVGERVRVEMCVLDVKESGEAVDVYGVRADGAAVLLRVRGFRSFFYVRLASAAPDGEALIARVREALWTHGAAGAKGDGREGWGEAAVDLRLERRIPLLACFEEATHTPRAPPRGGGVWWLRVAHTHARKPKDLLDAMRRAPSLRAELATDEEGEILSCEDDLAPAGSSKLTRRFAVEKDVAGGAWLEADAAPLGGAASSRCAVELACDHSEVKGHAPLLLGGGGGGGGEEWSRLPPLSRLSVRVLTAAGETAPQWEAREHADNQATEERVEMICAELWRRGSRRTVVFAHAAGEASRRLAARRAGEPLELRCHADEAGVLRAFEAFVVAEADPDVIVTYDARAVGLVADRHAALHGCAKGAKAAAAKAKAQGSRRGAPPLNLGREIHGATTVQSVETYSKAWVRTGGRQQSENLETHEVVGCTGRYSLDVLRAVVTHQAYKLTSYSFGQAVEAVLGEPTERIEPCVLAKAGVERKARHLAQQVWQLSRMCSKLKTLEETVEMARLTGLPLRTISNQAQMVRTENLMLKVARSLGYVLPLSHRKAALPAAVGYPSSELPPDVRAYQHWPWPWAELEKDQQRAIQWGVAGHCSHTALKQDGSTGLHDAPVVVLDFASLYPSVFIAHNICYSTLLPPDAHNSLGLPHHRTFGTTAPNTRVRGSDAADIAGELDGMRVRRWPGDAIAFVREEINEGLFPRLLRALLAERRAVKRRIKEVGSSDGHLASVLEARQLTLKLLANASYGFCGADTSRLRCKPLAEACLRIGNHYCKLASRLIEEQGAACPAHATPLWPQAAVVYANTDSVFVRLPGRTAAEAAQIGREMAEYVSSHAELPAALNLEYERVLFPFFLDGHNRYAGAEYVSGTEAKPMLYQKGLLERAQAPFIQRSILGMLEKLLVERDEAAALEFAAKESRALLSGEIPSDELVEGGFIKRANQADLVRMAGLSNAKKEKDDETLRKQNCYALAIAEIQRTAVDGRATRVFRLGEWVPFILVHKSGGATGSKQFENVAAPDDVILFGIPVNLHLIYTNRLLPALFGQVRDASGAATKYSAEPDKPVLLGRLLSQDARRGFKTGEHSRKAYSGVLTCDEGWRLYGRTCAPHEKFGDKATQGKISNFFFKKPASLSDGPPTTPPSSRGPTHSRSSPSDGEAQKEIQRWEEQVLALQQKREAIALASGHEDGQSLLLCNLASPLANSMRLLDAARAKLRGT</sequence>
<evidence type="ECO:0000256" key="9">
    <source>
        <dbReference type="SAM" id="MobiDB-lite"/>
    </source>
</evidence>
<dbReference type="InterPro" id="IPR008984">
    <property type="entry name" value="SMAD_FHA_dom_sf"/>
</dbReference>
<feature type="region of interest" description="Disordered" evidence="9">
    <location>
        <begin position="114"/>
        <end position="152"/>
    </location>
</feature>
<dbReference type="SUPFAM" id="SSF56672">
    <property type="entry name" value="DNA/RNA polymerases"/>
    <property type="match status" value="1"/>
</dbReference>
<feature type="domain" description="WWE" evidence="10">
    <location>
        <begin position="145"/>
        <end position="223"/>
    </location>
</feature>
<feature type="compositionally biased region" description="Gly residues" evidence="9">
    <location>
        <begin position="336"/>
        <end position="354"/>
    </location>
</feature>
<dbReference type="InterPro" id="IPR006134">
    <property type="entry name" value="DNA-dir_DNA_pol_B_multi_dom"/>
</dbReference>
<keyword evidence="12" id="KW-1185">Reference proteome</keyword>
<dbReference type="PANTHER" id="PTHR10322:SF35">
    <property type="entry name" value="DNA-DIRECTED DNA POLYMERASE"/>
    <property type="match status" value="1"/>
</dbReference>
<dbReference type="SUPFAM" id="SSF117839">
    <property type="entry name" value="WWE domain"/>
    <property type="match status" value="1"/>
</dbReference>
<dbReference type="InterPro" id="IPR037197">
    <property type="entry name" value="WWE_dom_sf"/>
</dbReference>
<dbReference type="PRINTS" id="PR00106">
    <property type="entry name" value="DNAPOLB"/>
</dbReference>
<dbReference type="InterPro" id="IPR050240">
    <property type="entry name" value="DNA_pol_type-B"/>
</dbReference>
<dbReference type="InterPro" id="IPR012337">
    <property type="entry name" value="RNaseH-like_sf"/>
</dbReference>
<feature type="compositionally biased region" description="Low complexity" evidence="9">
    <location>
        <begin position="355"/>
        <end position="367"/>
    </location>
</feature>
<dbReference type="Pfam" id="PF03104">
    <property type="entry name" value="DNA_pol_B_exo1"/>
    <property type="match status" value="1"/>
</dbReference>
<feature type="region of interest" description="Disordered" evidence="9">
    <location>
        <begin position="1593"/>
        <end position="1626"/>
    </location>
</feature>
<proteinExistence type="inferred from homology"/>
<dbReference type="InterPro" id="IPR043502">
    <property type="entry name" value="DNA/RNA_pol_sf"/>
</dbReference>
<dbReference type="GO" id="GO:0043625">
    <property type="term" value="C:delta DNA polymerase complex"/>
    <property type="evidence" value="ECO:0007669"/>
    <property type="project" value="TreeGrafter"/>
</dbReference>
<comment type="caution">
    <text evidence="11">The sequence shown here is derived from an EMBL/GenBank/DDBJ whole genome shotgun (WGS) entry which is preliminary data.</text>
</comment>
<dbReference type="InterPro" id="IPR004170">
    <property type="entry name" value="WWE_dom"/>
</dbReference>
<evidence type="ECO:0000256" key="3">
    <source>
        <dbReference type="ARBA" id="ARBA00022679"/>
    </source>
</evidence>
<dbReference type="SMART" id="SM00486">
    <property type="entry name" value="POLBc"/>
    <property type="match status" value="1"/>
</dbReference>
<gene>
    <name evidence="11" type="ORF">AB1Y20_003179</name>
</gene>
<evidence type="ECO:0000256" key="7">
    <source>
        <dbReference type="ARBA" id="ARBA00024411"/>
    </source>
</evidence>
<evidence type="ECO:0000256" key="2">
    <source>
        <dbReference type="ARBA" id="ARBA00012417"/>
    </source>
</evidence>
<organism evidence="11 12">
    <name type="scientific">Prymnesium parvum</name>
    <name type="common">Toxic golden alga</name>
    <dbReference type="NCBI Taxonomy" id="97485"/>
    <lineage>
        <taxon>Eukaryota</taxon>
        <taxon>Haptista</taxon>
        <taxon>Haptophyta</taxon>
        <taxon>Prymnesiophyceae</taxon>
        <taxon>Prymnesiales</taxon>
        <taxon>Prymnesiaceae</taxon>
        <taxon>Prymnesium</taxon>
    </lineage>
</organism>
<protein>
    <recommendedName>
        <fullName evidence="7">DNA polymerase delta catalytic subunit</fullName>
        <ecNumber evidence="2">2.7.7.7</ecNumber>
    </recommendedName>
</protein>
<dbReference type="Gene3D" id="3.30.420.10">
    <property type="entry name" value="Ribonuclease H-like superfamily/Ribonuclease H"/>
    <property type="match status" value="1"/>
</dbReference>
<comment type="catalytic activity">
    <reaction evidence="8">
        <text>DNA(n) + a 2'-deoxyribonucleoside 5'-triphosphate = DNA(n+1) + diphosphate</text>
        <dbReference type="Rhea" id="RHEA:22508"/>
        <dbReference type="Rhea" id="RHEA-COMP:17339"/>
        <dbReference type="Rhea" id="RHEA-COMP:17340"/>
        <dbReference type="ChEBI" id="CHEBI:33019"/>
        <dbReference type="ChEBI" id="CHEBI:61560"/>
        <dbReference type="ChEBI" id="CHEBI:173112"/>
        <dbReference type="EC" id="2.7.7.7"/>
    </reaction>
</comment>
<dbReference type="SUPFAM" id="SSF49879">
    <property type="entry name" value="SMAD/FHA domain"/>
    <property type="match status" value="1"/>
</dbReference>
<evidence type="ECO:0000256" key="6">
    <source>
        <dbReference type="ARBA" id="ARBA00023125"/>
    </source>
</evidence>
<dbReference type="GO" id="GO:0003887">
    <property type="term" value="F:DNA-directed DNA polymerase activity"/>
    <property type="evidence" value="ECO:0007669"/>
    <property type="project" value="UniProtKB-KW"/>
</dbReference>
<dbReference type="InterPro" id="IPR006172">
    <property type="entry name" value="DNA-dir_DNA_pol_B"/>
</dbReference>
<evidence type="ECO:0000256" key="8">
    <source>
        <dbReference type="ARBA" id="ARBA00049244"/>
    </source>
</evidence>
<comment type="similarity">
    <text evidence="1">Belongs to the DNA polymerase type-B family.</text>
</comment>
<evidence type="ECO:0000256" key="1">
    <source>
        <dbReference type="ARBA" id="ARBA00005755"/>
    </source>
</evidence>